<dbReference type="KEGG" id="elut:CKA38_06505"/>
<dbReference type="AlphaFoldDB" id="A0A2U8E2L7"/>
<dbReference type="PANTHER" id="PTHR47506">
    <property type="entry name" value="TRANSCRIPTIONAL REGULATORY PROTEIN"/>
    <property type="match status" value="1"/>
</dbReference>
<keyword evidence="3" id="KW-0804">Transcription</keyword>
<dbReference type="EMBL" id="CP023004">
    <property type="protein sequence ID" value="AWI08944.1"/>
    <property type="molecule type" value="Genomic_DNA"/>
</dbReference>
<dbReference type="OrthoDB" id="9780824at2"/>
<dbReference type="GO" id="GO:0003677">
    <property type="term" value="F:DNA binding"/>
    <property type="evidence" value="ECO:0007669"/>
    <property type="project" value="UniProtKB-UniRule"/>
</dbReference>
<evidence type="ECO:0000256" key="3">
    <source>
        <dbReference type="ARBA" id="ARBA00023163"/>
    </source>
</evidence>
<dbReference type="PRINTS" id="PR00455">
    <property type="entry name" value="HTHTETR"/>
</dbReference>
<proteinExistence type="predicted"/>
<evidence type="ECO:0000259" key="5">
    <source>
        <dbReference type="PROSITE" id="PS50977"/>
    </source>
</evidence>
<keyword evidence="2 4" id="KW-0238">DNA-binding</keyword>
<protein>
    <recommendedName>
        <fullName evidence="5">HTH tetR-type domain-containing protein</fullName>
    </recommendedName>
</protein>
<gene>
    <name evidence="6" type="ORF">CKA38_06505</name>
</gene>
<organism evidence="6 7">
    <name type="scientific">Ereboglobus luteus</name>
    <dbReference type="NCBI Taxonomy" id="1796921"/>
    <lineage>
        <taxon>Bacteria</taxon>
        <taxon>Pseudomonadati</taxon>
        <taxon>Verrucomicrobiota</taxon>
        <taxon>Opitutia</taxon>
        <taxon>Opitutales</taxon>
        <taxon>Opitutaceae</taxon>
        <taxon>Ereboglobus</taxon>
    </lineage>
</organism>
<dbReference type="Pfam" id="PF00440">
    <property type="entry name" value="TetR_N"/>
    <property type="match status" value="1"/>
</dbReference>
<dbReference type="InterPro" id="IPR001647">
    <property type="entry name" value="HTH_TetR"/>
</dbReference>
<name>A0A2U8E2L7_9BACT</name>
<sequence>MHAKRMTTQDKIRRAALKRFASQGFDGTAMSEIAKDVGIKTPGLYAHFAGKTELFLDLVSLVIEQELSYTQQFLNEPGTPEKRLSAFLRETGRRFESSPQLRFILNAAYVPPRSIEKKIAKSMQGYFDGIEQIVQNVFKNLPPSRMTSRQLAAAYIGIIDSLQAELLYGGHEKFQKRLDAMWALFCLAIK</sequence>
<dbReference type="Proteomes" id="UP000244896">
    <property type="component" value="Chromosome"/>
</dbReference>
<keyword evidence="7" id="KW-1185">Reference proteome</keyword>
<evidence type="ECO:0000313" key="6">
    <source>
        <dbReference type="EMBL" id="AWI08944.1"/>
    </source>
</evidence>
<accession>A0A2U8E2L7</accession>
<dbReference type="PANTHER" id="PTHR47506:SF1">
    <property type="entry name" value="HTH-TYPE TRANSCRIPTIONAL REGULATOR YJDC"/>
    <property type="match status" value="1"/>
</dbReference>
<evidence type="ECO:0000313" key="7">
    <source>
        <dbReference type="Proteomes" id="UP000244896"/>
    </source>
</evidence>
<evidence type="ECO:0000256" key="1">
    <source>
        <dbReference type="ARBA" id="ARBA00023015"/>
    </source>
</evidence>
<evidence type="ECO:0000256" key="4">
    <source>
        <dbReference type="PROSITE-ProRule" id="PRU00335"/>
    </source>
</evidence>
<dbReference type="InterPro" id="IPR009057">
    <property type="entry name" value="Homeodomain-like_sf"/>
</dbReference>
<dbReference type="PROSITE" id="PS50977">
    <property type="entry name" value="HTH_TETR_2"/>
    <property type="match status" value="1"/>
</dbReference>
<dbReference type="SUPFAM" id="SSF46689">
    <property type="entry name" value="Homeodomain-like"/>
    <property type="match status" value="1"/>
</dbReference>
<dbReference type="Gene3D" id="1.10.10.60">
    <property type="entry name" value="Homeodomain-like"/>
    <property type="match status" value="1"/>
</dbReference>
<feature type="domain" description="HTH tetR-type" evidence="5">
    <location>
        <begin position="6"/>
        <end position="66"/>
    </location>
</feature>
<reference evidence="6 7" key="1">
    <citation type="journal article" date="2018" name="Syst. Appl. Microbiol.">
        <title>Ereboglobus luteus gen. nov. sp. nov. from cockroach guts, and new insights into the oxygen relationship of the genera Opitutus and Didymococcus (Verrucomicrobia: Opitutaceae).</title>
        <authorList>
            <person name="Tegtmeier D."/>
            <person name="Belitz A."/>
            <person name="Radek R."/>
            <person name="Heimerl T."/>
            <person name="Brune A."/>
        </authorList>
    </citation>
    <scope>NUCLEOTIDE SEQUENCE [LARGE SCALE GENOMIC DNA]</scope>
    <source>
        <strain evidence="6 7">Ho45</strain>
    </source>
</reference>
<dbReference type="Gene3D" id="1.10.357.10">
    <property type="entry name" value="Tetracycline Repressor, domain 2"/>
    <property type="match status" value="1"/>
</dbReference>
<feature type="DNA-binding region" description="H-T-H motif" evidence="4">
    <location>
        <begin position="29"/>
        <end position="48"/>
    </location>
</feature>
<keyword evidence="1" id="KW-0805">Transcription regulation</keyword>
<evidence type="ECO:0000256" key="2">
    <source>
        <dbReference type="ARBA" id="ARBA00023125"/>
    </source>
</evidence>